<dbReference type="RefSeq" id="WP_240828085.1">
    <property type="nucleotide sequence ID" value="NZ_JAKWBL010000001.1"/>
</dbReference>
<evidence type="ECO:0000313" key="2">
    <source>
        <dbReference type="EMBL" id="MCH5598279.1"/>
    </source>
</evidence>
<evidence type="ECO:0000313" key="3">
    <source>
        <dbReference type="Proteomes" id="UP001202248"/>
    </source>
</evidence>
<proteinExistence type="predicted"/>
<comment type="caution">
    <text evidence="2">The sequence shown here is derived from an EMBL/GenBank/DDBJ whole genome shotgun (WGS) entry which is preliminary data.</text>
</comment>
<dbReference type="Gene3D" id="2.30.180.10">
    <property type="entry name" value="FAS1 domain"/>
    <property type="match status" value="1"/>
</dbReference>
<dbReference type="InterPro" id="IPR036378">
    <property type="entry name" value="FAS1_dom_sf"/>
</dbReference>
<organism evidence="2 3">
    <name type="scientific">Niabella ginsengisoli</name>
    <dbReference type="NCBI Taxonomy" id="522298"/>
    <lineage>
        <taxon>Bacteria</taxon>
        <taxon>Pseudomonadati</taxon>
        <taxon>Bacteroidota</taxon>
        <taxon>Chitinophagia</taxon>
        <taxon>Chitinophagales</taxon>
        <taxon>Chitinophagaceae</taxon>
        <taxon>Niabella</taxon>
    </lineage>
</organism>
<accession>A0ABS9SJB4</accession>
<reference evidence="2 3" key="1">
    <citation type="submission" date="2022-02" db="EMBL/GenBank/DDBJ databases">
        <authorList>
            <person name="Min J."/>
        </authorList>
    </citation>
    <scope>NUCLEOTIDE SEQUENCE [LARGE SCALE GENOMIC DNA]</scope>
    <source>
        <strain evidence="2 3">GR10-1</strain>
    </source>
</reference>
<keyword evidence="3" id="KW-1185">Reference proteome</keyword>
<gene>
    <name evidence="2" type="ORF">MKP09_10335</name>
</gene>
<dbReference type="Proteomes" id="UP001202248">
    <property type="component" value="Unassembled WGS sequence"/>
</dbReference>
<feature type="domain" description="FAS1" evidence="1">
    <location>
        <begin position="39"/>
        <end position="205"/>
    </location>
</feature>
<dbReference type="InterPro" id="IPR000782">
    <property type="entry name" value="FAS1_domain"/>
</dbReference>
<protein>
    <submittedName>
        <fullName evidence="2">Fasciclin domain-containing protein</fullName>
    </submittedName>
</protein>
<sequence length="348" mass="39274">MTIHKYYWCLFLVTVVVFIACNKDNTYRNENPSGDLYPYNVYEYLERQTTGFDSLLFIINKAGLKDTLATQDVTVFVPSDASIQKALTNYNDRRRGQGLSSVSLKDIDSSALRQIITHYIIRGKWLTDDVAINRDGLFLRTVGDRTMNVVQQTTNAGGVEKAGSQILKFSFMYSSKWTENWSSSLATTTNIKLTNGVVHILEPAHIFSFGNFHNRAAAAQNYWSDYYYYSYGTLYFPDGTSRPWGPQATANMRDGKRLTAISSNELIMDGGDFIGDPVFKIKIAIDNRDSVTSISPATAASDLTIQKHGPSYFDREKFTLYLDYQYDRPAGAPAGLRIIKEEMKLSKN</sequence>
<dbReference type="EMBL" id="JAKWBL010000001">
    <property type="protein sequence ID" value="MCH5598279.1"/>
    <property type="molecule type" value="Genomic_DNA"/>
</dbReference>
<evidence type="ECO:0000259" key="1">
    <source>
        <dbReference type="PROSITE" id="PS50213"/>
    </source>
</evidence>
<dbReference type="SUPFAM" id="SSF82153">
    <property type="entry name" value="FAS1 domain"/>
    <property type="match status" value="1"/>
</dbReference>
<dbReference type="PROSITE" id="PS51257">
    <property type="entry name" value="PROKAR_LIPOPROTEIN"/>
    <property type="match status" value="1"/>
</dbReference>
<dbReference type="Pfam" id="PF02469">
    <property type="entry name" value="Fasciclin"/>
    <property type="match status" value="1"/>
</dbReference>
<dbReference type="PROSITE" id="PS50213">
    <property type="entry name" value="FAS1"/>
    <property type="match status" value="1"/>
</dbReference>
<name>A0ABS9SJB4_9BACT</name>